<name>I4B936_TURPD</name>
<dbReference type="PANTHER" id="PTHR30053:SF12">
    <property type="entry name" value="ELONGATION FACTOR P (EF-P) FAMILY PROTEIN"/>
    <property type="match status" value="1"/>
</dbReference>
<dbReference type="PATRIC" id="fig|869212.3.peg.3183"/>
<dbReference type="FunFam" id="2.40.50.140:FF:000009">
    <property type="entry name" value="Elongation factor P"/>
    <property type="match status" value="1"/>
</dbReference>
<dbReference type="SMART" id="SM00841">
    <property type="entry name" value="Elong-fact-P_C"/>
    <property type="match status" value="1"/>
</dbReference>
<dbReference type="Proteomes" id="UP000006048">
    <property type="component" value="Chromosome"/>
</dbReference>
<dbReference type="UniPathway" id="UPA00345"/>
<organism evidence="12 13">
    <name type="scientific">Turneriella parva (strain ATCC BAA-1111 / DSM 21527 / NCTC 11395 / H)</name>
    <name type="common">Leptospira parva</name>
    <dbReference type="NCBI Taxonomy" id="869212"/>
    <lineage>
        <taxon>Bacteria</taxon>
        <taxon>Pseudomonadati</taxon>
        <taxon>Spirochaetota</taxon>
        <taxon>Spirochaetia</taxon>
        <taxon>Leptospirales</taxon>
        <taxon>Leptospiraceae</taxon>
        <taxon>Turneriella</taxon>
    </lineage>
</organism>
<protein>
    <recommendedName>
        <fullName evidence="7 8">Elongation factor P</fullName>
        <shortName evidence="7">EF-P</shortName>
    </recommendedName>
</protein>
<dbReference type="CDD" id="cd05794">
    <property type="entry name" value="S1_EF-P_repeat_2"/>
    <property type="match status" value="1"/>
</dbReference>
<evidence type="ECO:0000256" key="5">
    <source>
        <dbReference type="ARBA" id="ARBA00022768"/>
    </source>
</evidence>
<dbReference type="OrthoDB" id="9801844at2"/>
<evidence type="ECO:0000256" key="8">
    <source>
        <dbReference type="NCBIfam" id="TIGR00038"/>
    </source>
</evidence>
<evidence type="ECO:0000256" key="7">
    <source>
        <dbReference type="HAMAP-Rule" id="MF_00141"/>
    </source>
</evidence>
<dbReference type="InterPro" id="IPR001059">
    <property type="entry name" value="Transl_elong_P/YeiP_cen"/>
</dbReference>
<evidence type="ECO:0000259" key="10">
    <source>
        <dbReference type="SMART" id="SM00841"/>
    </source>
</evidence>
<dbReference type="Pfam" id="PF01132">
    <property type="entry name" value="EFP"/>
    <property type="match status" value="1"/>
</dbReference>
<dbReference type="PIRSF" id="PIRSF005901">
    <property type="entry name" value="EF-P"/>
    <property type="match status" value="1"/>
</dbReference>
<accession>I4B936</accession>
<dbReference type="AlphaFoldDB" id="I4B936"/>
<evidence type="ECO:0000256" key="6">
    <source>
        <dbReference type="ARBA" id="ARBA00022917"/>
    </source>
</evidence>
<dbReference type="InterPro" id="IPR011768">
    <property type="entry name" value="Transl_elongation_fac_P"/>
</dbReference>
<dbReference type="InterPro" id="IPR015365">
    <property type="entry name" value="Elong-fact-P_C"/>
</dbReference>
<dbReference type="STRING" id="869212.Turpa_3154"/>
<dbReference type="RefSeq" id="WP_014804293.1">
    <property type="nucleotide sequence ID" value="NC_018020.1"/>
</dbReference>
<dbReference type="GO" id="GO:0043043">
    <property type="term" value="P:peptide biosynthetic process"/>
    <property type="evidence" value="ECO:0007669"/>
    <property type="project" value="InterPro"/>
</dbReference>
<evidence type="ECO:0000256" key="2">
    <source>
        <dbReference type="ARBA" id="ARBA00004815"/>
    </source>
</evidence>
<gene>
    <name evidence="7" type="primary">efp</name>
    <name evidence="12" type="ordered locus">Turpa_3154</name>
</gene>
<dbReference type="HOGENOM" id="CLU_074944_0_1_12"/>
<sequence>MINSNHIKRGMALKVDGDLVVIQSFEHHKPGKGAAIVRVRIKSLSKGTTVERTWRSGEMLEDVELEKRNVTFNFEDGDQLVFMDSETYDQIHVDKSDLEDLLKFISDGMEFQILLYEGKPVSVIPPNFIVAKVEYAEEGLRGDTATTAYKEVTVEGGGKIQTPLFVKTGDMIKIDLRDMTYVERVNQK</sequence>
<dbReference type="InterPro" id="IPR020599">
    <property type="entry name" value="Transl_elong_fac_P/YeiP"/>
</dbReference>
<comment type="subcellular location">
    <subcellularLocation>
        <location evidence="1 7">Cytoplasm</location>
    </subcellularLocation>
</comment>
<evidence type="ECO:0000256" key="9">
    <source>
        <dbReference type="RuleBase" id="RU004389"/>
    </source>
</evidence>
<dbReference type="SUPFAM" id="SSF50104">
    <property type="entry name" value="Translation proteins SH3-like domain"/>
    <property type="match status" value="1"/>
</dbReference>
<dbReference type="FunFam" id="2.40.50.140:FF:000004">
    <property type="entry name" value="Elongation factor P"/>
    <property type="match status" value="1"/>
</dbReference>
<evidence type="ECO:0000313" key="12">
    <source>
        <dbReference type="EMBL" id="AFM13793.1"/>
    </source>
</evidence>
<dbReference type="NCBIfam" id="TIGR00038">
    <property type="entry name" value="efp"/>
    <property type="match status" value="1"/>
</dbReference>
<keyword evidence="13" id="KW-1185">Reference proteome</keyword>
<dbReference type="GO" id="GO:0005829">
    <property type="term" value="C:cytosol"/>
    <property type="evidence" value="ECO:0007669"/>
    <property type="project" value="UniProtKB-ARBA"/>
</dbReference>
<reference evidence="12 13" key="1">
    <citation type="submission" date="2012-06" db="EMBL/GenBank/DDBJ databases">
        <title>The complete chromosome of genome of Turneriella parva DSM 21527.</title>
        <authorList>
            <consortium name="US DOE Joint Genome Institute (JGI-PGF)"/>
            <person name="Lucas S."/>
            <person name="Han J."/>
            <person name="Lapidus A."/>
            <person name="Bruce D."/>
            <person name="Goodwin L."/>
            <person name="Pitluck S."/>
            <person name="Peters L."/>
            <person name="Kyrpides N."/>
            <person name="Mavromatis K."/>
            <person name="Ivanova N."/>
            <person name="Mikhailova N."/>
            <person name="Chertkov O."/>
            <person name="Detter J.C."/>
            <person name="Tapia R."/>
            <person name="Han C."/>
            <person name="Land M."/>
            <person name="Hauser L."/>
            <person name="Markowitz V."/>
            <person name="Cheng J.-F."/>
            <person name="Hugenholtz P."/>
            <person name="Woyke T."/>
            <person name="Wu D."/>
            <person name="Gronow S."/>
            <person name="Wellnitz S."/>
            <person name="Brambilla E."/>
            <person name="Klenk H.-P."/>
            <person name="Eisen J.A."/>
        </authorList>
    </citation>
    <scope>NUCLEOTIDE SEQUENCE [LARGE SCALE GENOMIC DNA]</scope>
    <source>
        <strain evidence="13">ATCC BAA-1111 / DSM 21527 / NCTC 11395 / H</strain>
    </source>
</reference>
<dbReference type="PANTHER" id="PTHR30053">
    <property type="entry name" value="ELONGATION FACTOR P"/>
    <property type="match status" value="1"/>
</dbReference>
<dbReference type="Pfam" id="PF09285">
    <property type="entry name" value="Elong-fact-P_C"/>
    <property type="match status" value="1"/>
</dbReference>
<dbReference type="InterPro" id="IPR012340">
    <property type="entry name" value="NA-bd_OB-fold"/>
</dbReference>
<dbReference type="HAMAP" id="MF_00141">
    <property type="entry name" value="EF_P"/>
    <property type="match status" value="1"/>
</dbReference>
<evidence type="ECO:0000256" key="3">
    <source>
        <dbReference type="ARBA" id="ARBA00009479"/>
    </source>
</evidence>
<dbReference type="Gene3D" id="2.40.50.140">
    <property type="entry name" value="Nucleic acid-binding proteins"/>
    <property type="match status" value="2"/>
</dbReference>
<dbReference type="CDD" id="cd04470">
    <property type="entry name" value="S1_EF-P_repeat_1"/>
    <property type="match status" value="1"/>
</dbReference>
<dbReference type="KEGG" id="tpx:Turpa_3154"/>
<evidence type="ECO:0000313" key="13">
    <source>
        <dbReference type="Proteomes" id="UP000006048"/>
    </source>
</evidence>
<proteinExistence type="inferred from homology"/>
<dbReference type="EMBL" id="CP002959">
    <property type="protein sequence ID" value="AFM13793.1"/>
    <property type="molecule type" value="Genomic_DNA"/>
</dbReference>
<dbReference type="InterPro" id="IPR013185">
    <property type="entry name" value="Transl_elong_KOW-like"/>
</dbReference>
<dbReference type="GO" id="GO:0003746">
    <property type="term" value="F:translation elongation factor activity"/>
    <property type="evidence" value="ECO:0007669"/>
    <property type="project" value="UniProtKB-UniRule"/>
</dbReference>
<dbReference type="Pfam" id="PF08207">
    <property type="entry name" value="EFP_N"/>
    <property type="match status" value="1"/>
</dbReference>
<dbReference type="Gene3D" id="2.30.30.30">
    <property type="match status" value="1"/>
</dbReference>
<feature type="domain" description="Translation elongation factor P/YeiP central" evidence="11">
    <location>
        <begin position="67"/>
        <end position="121"/>
    </location>
</feature>
<keyword evidence="4 7" id="KW-0963">Cytoplasm</keyword>
<evidence type="ECO:0000256" key="4">
    <source>
        <dbReference type="ARBA" id="ARBA00022490"/>
    </source>
</evidence>
<dbReference type="InterPro" id="IPR008991">
    <property type="entry name" value="Translation_prot_SH3-like_sf"/>
</dbReference>
<dbReference type="NCBIfam" id="NF001810">
    <property type="entry name" value="PRK00529.1"/>
    <property type="match status" value="1"/>
</dbReference>
<dbReference type="SMART" id="SM01185">
    <property type="entry name" value="EFP"/>
    <property type="match status" value="1"/>
</dbReference>
<evidence type="ECO:0000259" key="11">
    <source>
        <dbReference type="SMART" id="SM01185"/>
    </source>
</evidence>
<dbReference type="SUPFAM" id="SSF50249">
    <property type="entry name" value="Nucleic acid-binding proteins"/>
    <property type="match status" value="2"/>
</dbReference>
<keyword evidence="5 7" id="KW-0251">Elongation factor</keyword>
<comment type="pathway">
    <text evidence="2 7">Protein biosynthesis; polypeptide chain elongation.</text>
</comment>
<keyword evidence="6 7" id="KW-0648">Protein biosynthesis</keyword>
<comment type="similarity">
    <text evidence="3 7 9">Belongs to the elongation factor P family.</text>
</comment>
<dbReference type="InterPro" id="IPR014722">
    <property type="entry name" value="Rib_uL2_dom2"/>
</dbReference>
<comment type="function">
    <text evidence="7">Involved in peptide bond synthesis. Stimulates efficient translation and peptide-bond synthesis on native or reconstituted 70S ribosomes in vitro. Probably functions indirectly by altering the affinity of the ribosome for aminoacyl-tRNA, thus increasing their reactivity as acceptors for peptidyl transferase.</text>
</comment>
<feature type="domain" description="Elongation factor P C-terminal" evidence="10">
    <location>
        <begin position="129"/>
        <end position="184"/>
    </location>
</feature>
<dbReference type="FunFam" id="2.30.30.30:FF:000003">
    <property type="entry name" value="Elongation factor P"/>
    <property type="match status" value="1"/>
</dbReference>
<evidence type="ECO:0000256" key="1">
    <source>
        <dbReference type="ARBA" id="ARBA00004496"/>
    </source>
</evidence>